<dbReference type="InterPro" id="IPR007111">
    <property type="entry name" value="NACHT_NTPase"/>
</dbReference>
<dbReference type="Ensembl" id="ENSAMXT00005022036.1">
    <property type="protein sequence ID" value="ENSAMXP00005019939.1"/>
    <property type="gene ID" value="ENSAMXG00005010343.1"/>
</dbReference>
<dbReference type="SMART" id="SM01288">
    <property type="entry name" value="FISNA"/>
    <property type="match status" value="1"/>
</dbReference>
<proteinExistence type="predicted"/>
<evidence type="ECO:0000313" key="9">
    <source>
        <dbReference type="Ensembl" id="ENSAMXP00005019939.1"/>
    </source>
</evidence>
<feature type="transmembrane region" description="Helical" evidence="7">
    <location>
        <begin position="698"/>
        <end position="724"/>
    </location>
</feature>
<dbReference type="Gene3D" id="3.40.50.300">
    <property type="entry name" value="P-loop containing nucleotide triphosphate hydrolases"/>
    <property type="match status" value="1"/>
</dbReference>
<dbReference type="Proteomes" id="UP000694621">
    <property type="component" value="Unplaced"/>
</dbReference>
<evidence type="ECO:0000256" key="2">
    <source>
        <dbReference type="ARBA" id="ARBA00022490"/>
    </source>
</evidence>
<reference evidence="9" key="1">
    <citation type="submission" date="2025-08" db="UniProtKB">
        <authorList>
            <consortium name="Ensembl"/>
        </authorList>
    </citation>
    <scope>IDENTIFICATION</scope>
</reference>
<dbReference type="InterPro" id="IPR041075">
    <property type="entry name" value="NOD1/2_WH"/>
</dbReference>
<keyword evidence="7" id="KW-0472">Membrane</keyword>
<evidence type="ECO:0000256" key="6">
    <source>
        <dbReference type="ARBA" id="ARBA00022840"/>
    </source>
</evidence>
<evidence type="ECO:0000313" key="10">
    <source>
        <dbReference type="Proteomes" id="UP000694621"/>
    </source>
</evidence>
<organism evidence="9 10">
    <name type="scientific">Astyanax mexicanus</name>
    <name type="common">Blind cave fish</name>
    <name type="synonym">Astyanax fasciatus mexicanus</name>
    <dbReference type="NCBI Taxonomy" id="7994"/>
    <lineage>
        <taxon>Eukaryota</taxon>
        <taxon>Metazoa</taxon>
        <taxon>Chordata</taxon>
        <taxon>Craniata</taxon>
        <taxon>Vertebrata</taxon>
        <taxon>Euteleostomi</taxon>
        <taxon>Actinopterygii</taxon>
        <taxon>Neopterygii</taxon>
        <taxon>Teleostei</taxon>
        <taxon>Ostariophysi</taxon>
        <taxon>Characiformes</taxon>
        <taxon>Characoidei</taxon>
        <taxon>Acestrorhamphidae</taxon>
        <taxon>Acestrorhamphinae</taxon>
        <taxon>Astyanax</taxon>
    </lineage>
</organism>
<dbReference type="GO" id="GO:0005737">
    <property type="term" value="C:cytoplasm"/>
    <property type="evidence" value="ECO:0007669"/>
    <property type="project" value="UniProtKB-SubCell"/>
</dbReference>
<dbReference type="PANTHER" id="PTHR24106">
    <property type="entry name" value="NACHT, LRR AND CARD DOMAINS-CONTAINING"/>
    <property type="match status" value="1"/>
</dbReference>
<dbReference type="Pfam" id="PF17776">
    <property type="entry name" value="NLRC4_HD2"/>
    <property type="match status" value="1"/>
</dbReference>
<keyword evidence="4" id="KW-0677">Repeat</keyword>
<dbReference type="SUPFAM" id="SSF52540">
    <property type="entry name" value="P-loop containing nucleoside triphosphate hydrolases"/>
    <property type="match status" value="1"/>
</dbReference>
<dbReference type="PROSITE" id="PS50837">
    <property type="entry name" value="NACHT"/>
    <property type="match status" value="1"/>
</dbReference>
<dbReference type="AlphaFoldDB" id="A0A8B9JDH1"/>
<comment type="subcellular location">
    <subcellularLocation>
        <location evidence="1">Cytoplasm</location>
    </subcellularLocation>
</comment>
<keyword evidence="6" id="KW-0067">ATP-binding</keyword>
<evidence type="ECO:0000256" key="3">
    <source>
        <dbReference type="ARBA" id="ARBA00022614"/>
    </source>
</evidence>
<keyword evidence="2" id="KW-0963">Cytoplasm</keyword>
<accession>A0A8B9JDH1</accession>
<dbReference type="Pfam" id="PF14484">
    <property type="entry name" value="FISNA"/>
    <property type="match status" value="1"/>
</dbReference>
<evidence type="ECO:0000256" key="4">
    <source>
        <dbReference type="ARBA" id="ARBA00022737"/>
    </source>
</evidence>
<keyword evidence="5" id="KW-0547">Nucleotide-binding</keyword>
<evidence type="ECO:0000259" key="8">
    <source>
        <dbReference type="PROSITE" id="PS50837"/>
    </source>
</evidence>
<feature type="domain" description="NACHT" evidence="8">
    <location>
        <begin position="169"/>
        <end position="303"/>
    </location>
</feature>
<dbReference type="Pfam" id="PF05729">
    <property type="entry name" value="NACHT"/>
    <property type="match status" value="1"/>
</dbReference>
<evidence type="ECO:0000256" key="1">
    <source>
        <dbReference type="ARBA" id="ARBA00004496"/>
    </source>
</evidence>
<sequence length="728" mass="83571">MGDSAEGPEEFGSQSGVISHRSSIMAQNDGVANVPQMIGCNVRRLHMNFRLSAKPKQQASHAYPDIESIGEELKSNFKRKYEMIFEGIAKRGKPALLRNIYTELIVMDGESGGLNVEHEFQQIKNVKTFLKEDLPISCNDLFTPLNFQGLEEDVDKIKTEGKMEKTKPRTVVTLGIAGIGKTVSVQKFILDWAEGKANQDIDLLLVLPFLKLNSIKDEKRSLHELLLYFHSELKDFENSKYYDCRILFIFDGLDESQLPLRFGRNGRVSDVSKSASLDELMTNLIDGNLLHSALIWITSRPAAINKIPPHLIHRMTEVEGFTDTQKEVYFRKRFTNQSLASRIISHVKESRSLEIMCHIPIFCWITATVLEQMLKGGHKEIPSSLTELYTRFLLIQTSEKKKKYLGIRENDPLNLSQEDVQLILQLGKLAFSGLHTGNIVFSEDDLKQYNVNVSEASLRSGVFTEIVRGEDPMFSEKIYSFVHLSFQEYLAAFYAFHTFANKRENAMECWVNKSTTAKLLNSLILSSLWEISHHQMSLYDLHKYAIDEALKSNSGHLDLFLRFFLGLSMESNQKLLKSFSMNVESGQASIQQTVQYLKSKFREIKDGRISSSERCINLLQCLLELNDHSMVEVIKRLLEHSDQLVAEEMWFLTPDIEARQMLAKIIQHSGDNIDENEEFQRLISVFSQLTSVSGRSRFFNYIFIMVRTIAQFQMVLNTLFNLIYWRRL</sequence>
<keyword evidence="7" id="KW-1133">Transmembrane helix</keyword>
<evidence type="ECO:0000256" key="7">
    <source>
        <dbReference type="SAM" id="Phobius"/>
    </source>
</evidence>
<name>A0A8B9JDH1_ASTMX</name>
<dbReference type="InterPro" id="IPR029495">
    <property type="entry name" value="NACHT-assoc"/>
</dbReference>
<dbReference type="InterPro" id="IPR027417">
    <property type="entry name" value="P-loop_NTPase"/>
</dbReference>
<keyword evidence="3" id="KW-0433">Leucine-rich repeat</keyword>
<evidence type="ECO:0000256" key="5">
    <source>
        <dbReference type="ARBA" id="ARBA00022741"/>
    </source>
</evidence>
<dbReference type="InterPro" id="IPR041267">
    <property type="entry name" value="NLRP_HD2"/>
</dbReference>
<dbReference type="InterPro" id="IPR051261">
    <property type="entry name" value="NLR"/>
</dbReference>
<dbReference type="OMA" id="NIHETIQ"/>
<protein>
    <recommendedName>
        <fullName evidence="8">NACHT domain-containing protein</fullName>
    </recommendedName>
</protein>
<keyword evidence="7" id="KW-0812">Transmembrane</keyword>
<dbReference type="FunFam" id="3.40.50.300:FF:000210">
    <property type="entry name" value="Si:dkey-16p6.1"/>
    <property type="match status" value="1"/>
</dbReference>
<dbReference type="Pfam" id="PF17779">
    <property type="entry name" value="WHD_NOD2"/>
    <property type="match status" value="1"/>
</dbReference>
<dbReference type="GO" id="GO:0005524">
    <property type="term" value="F:ATP binding"/>
    <property type="evidence" value="ECO:0007669"/>
    <property type="project" value="UniProtKB-KW"/>
</dbReference>